<accession>A0A5J4J5L2</accession>
<feature type="domain" description="Histidine kinase" evidence="22">
    <location>
        <begin position="533"/>
        <end position="621"/>
    </location>
</feature>
<evidence type="ECO:0000256" key="7">
    <source>
        <dbReference type="ARBA" id="ARBA00022490"/>
    </source>
</evidence>
<evidence type="ECO:0000256" key="12">
    <source>
        <dbReference type="ARBA" id="ARBA00022777"/>
    </source>
</evidence>
<dbReference type="GO" id="GO:0000155">
    <property type="term" value="F:phosphorelay sensor kinase activity"/>
    <property type="evidence" value="ECO:0007669"/>
    <property type="project" value="InterPro"/>
</dbReference>
<evidence type="ECO:0000256" key="8">
    <source>
        <dbReference type="ARBA" id="ARBA00022553"/>
    </source>
</evidence>
<dbReference type="Proteomes" id="UP000326509">
    <property type="component" value="Unassembled WGS sequence"/>
</dbReference>
<keyword evidence="6" id="KW-0004">4Fe-4S</keyword>
<dbReference type="AlphaFoldDB" id="A0A5J4J5L2"/>
<keyword evidence="21" id="KW-0732">Signal</keyword>
<dbReference type="PRINTS" id="PR00344">
    <property type="entry name" value="BCTRLSENSOR"/>
</dbReference>
<evidence type="ECO:0000313" key="24">
    <source>
        <dbReference type="Proteomes" id="UP000326509"/>
    </source>
</evidence>
<evidence type="ECO:0000256" key="14">
    <source>
        <dbReference type="ARBA" id="ARBA00023004"/>
    </source>
</evidence>
<dbReference type="OrthoDB" id="9760839at2"/>
<keyword evidence="9" id="KW-0808">Transferase</keyword>
<dbReference type="InterPro" id="IPR036890">
    <property type="entry name" value="HATPase_C_sf"/>
</dbReference>
<keyword evidence="14" id="KW-0408">Iron</keyword>
<comment type="function">
    <text evidence="17">Member of the two-component regulatory system NreB/NreC involved in the control of dissimilatory nitrate/nitrite reduction in response to oxygen. NreB functions as a direct oxygen sensor histidine kinase which is autophosphorylated, in the absence of oxygen, probably at the conserved histidine residue, and transfers its phosphate group probably to a conserved aspartate residue of NreC. NreB/NreC activates the expression of the nitrate (narGHJI) and nitrite (nir) reductase operons, as well as the putative nitrate transporter gene narT.</text>
</comment>
<dbReference type="InterPro" id="IPR050482">
    <property type="entry name" value="Sensor_HK_TwoCompSys"/>
</dbReference>
<dbReference type="Gene3D" id="3.30.565.10">
    <property type="entry name" value="Histidine kinase-like ATPase, C-terminal domain"/>
    <property type="match status" value="1"/>
</dbReference>
<evidence type="ECO:0000256" key="15">
    <source>
        <dbReference type="ARBA" id="ARBA00023012"/>
    </source>
</evidence>
<keyword evidence="16" id="KW-0411">Iron-sulfur</keyword>
<gene>
    <name evidence="23" type="ORF">ULMA_18650</name>
</gene>
<protein>
    <recommendedName>
        <fullName evidence="5">Oxygen sensor histidine kinase NreB</fullName>
        <ecNumber evidence="4">2.7.13.3</ecNumber>
    </recommendedName>
    <alternativeName>
        <fullName evidence="18">Nitrogen regulation protein B</fullName>
    </alternativeName>
</protein>
<evidence type="ECO:0000256" key="20">
    <source>
        <dbReference type="SAM" id="Phobius"/>
    </source>
</evidence>
<sequence>MIRIYILLCTLFFALSTTTAQSNEFVNNLRLYNLKEAETQISLLPKKAKALASWQIEFLKDFKISNENFSSLENITKPNDNGIGDYLYYINWGDYFFYNSLDKNIKAIDNYKQALIIAKKLDNKLLTGESLKRILTLHRVNYLYNNQTYVPFLEDYKQIVYDEYEEAYYHYFNLILNFKNYDVDQWSQNSYKKLSNYLKKNDHPYLRGISQTVFASYFEEVQKQDSIWYYANSAKQALDSIPYGYKGTRLNQINSFMSRISLQEEKFEKAEIFRKNATTTLFTSIDLKTKSLGHYQKSVIDSVRGDFLSAYDESMKYRVSMAEIEEAAQNNLFNELEVKYESAEKEKEIVLIENANQKQRYILIALGSLLILGSIIAFLIYRNTKRKQRIAEQQREIEIQKTEKILKEQEITSINAMIEGQEKERQRVASDLHDSVGATLAAAKLQFDHISKNKDKALEMDELFEKTKILLDDAYSEVRSMAHIKNSGVIAKNGLLPAIKKLTDNVSINGNLEVALQDFGLENRLDNSLEITIFRIIQELITNIVKHASATEASINITQHESLLSIIVEDNGKGFNISEFINSTNGMGLSSIERRVEHLEGTMEVDSFPGKGTSILIDIPL</sequence>
<evidence type="ECO:0000256" key="16">
    <source>
        <dbReference type="ARBA" id="ARBA00023014"/>
    </source>
</evidence>
<dbReference type="PANTHER" id="PTHR24421">
    <property type="entry name" value="NITRATE/NITRITE SENSOR PROTEIN NARX-RELATED"/>
    <property type="match status" value="1"/>
</dbReference>
<evidence type="ECO:0000256" key="10">
    <source>
        <dbReference type="ARBA" id="ARBA00022723"/>
    </source>
</evidence>
<evidence type="ECO:0000256" key="5">
    <source>
        <dbReference type="ARBA" id="ARBA00017322"/>
    </source>
</evidence>
<dbReference type="CDD" id="cd16917">
    <property type="entry name" value="HATPase_UhpB-NarQ-NarX-like"/>
    <property type="match status" value="1"/>
</dbReference>
<dbReference type="PROSITE" id="PS50109">
    <property type="entry name" value="HIS_KIN"/>
    <property type="match status" value="1"/>
</dbReference>
<evidence type="ECO:0000256" key="6">
    <source>
        <dbReference type="ARBA" id="ARBA00022485"/>
    </source>
</evidence>
<dbReference type="GO" id="GO:0005524">
    <property type="term" value="F:ATP binding"/>
    <property type="evidence" value="ECO:0007669"/>
    <property type="project" value="UniProtKB-KW"/>
</dbReference>
<evidence type="ECO:0000256" key="21">
    <source>
        <dbReference type="SAM" id="SignalP"/>
    </source>
</evidence>
<feature type="chain" id="PRO_5023845817" description="Oxygen sensor histidine kinase NreB" evidence="21">
    <location>
        <begin position="23"/>
        <end position="621"/>
    </location>
</feature>
<dbReference type="SUPFAM" id="SSF55874">
    <property type="entry name" value="ATPase domain of HSP90 chaperone/DNA topoisomerase II/histidine kinase"/>
    <property type="match status" value="1"/>
</dbReference>
<comment type="subcellular location">
    <subcellularLocation>
        <location evidence="3">Cytoplasm</location>
    </subcellularLocation>
</comment>
<evidence type="ECO:0000313" key="23">
    <source>
        <dbReference type="EMBL" id="GER59757.1"/>
    </source>
</evidence>
<dbReference type="PANTHER" id="PTHR24421:SF10">
    <property type="entry name" value="NITRATE_NITRITE SENSOR PROTEIN NARQ"/>
    <property type="match status" value="1"/>
</dbReference>
<dbReference type="EC" id="2.7.13.3" evidence="4"/>
<evidence type="ECO:0000256" key="1">
    <source>
        <dbReference type="ARBA" id="ARBA00000085"/>
    </source>
</evidence>
<dbReference type="GO" id="GO:0016020">
    <property type="term" value="C:membrane"/>
    <property type="evidence" value="ECO:0007669"/>
    <property type="project" value="InterPro"/>
</dbReference>
<comment type="caution">
    <text evidence="23">The sequence shown here is derived from an EMBL/GenBank/DDBJ whole genome shotgun (WGS) entry which is preliminary data.</text>
</comment>
<proteinExistence type="predicted"/>
<evidence type="ECO:0000256" key="2">
    <source>
        <dbReference type="ARBA" id="ARBA00001966"/>
    </source>
</evidence>
<comment type="catalytic activity">
    <reaction evidence="1">
        <text>ATP + protein L-histidine = ADP + protein N-phospho-L-histidine.</text>
        <dbReference type="EC" id="2.7.13.3"/>
    </reaction>
</comment>
<keyword evidence="20" id="KW-1133">Transmembrane helix</keyword>
<dbReference type="RefSeq" id="WP_151674212.1">
    <property type="nucleotide sequence ID" value="NZ_BKCG01000004.1"/>
</dbReference>
<dbReference type="Pfam" id="PF07730">
    <property type="entry name" value="HisKA_3"/>
    <property type="match status" value="1"/>
</dbReference>
<dbReference type="EMBL" id="BKCG01000004">
    <property type="protein sequence ID" value="GER59757.1"/>
    <property type="molecule type" value="Genomic_DNA"/>
</dbReference>
<evidence type="ECO:0000256" key="9">
    <source>
        <dbReference type="ARBA" id="ARBA00022679"/>
    </source>
</evidence>
<dbReference type="InterPro" id="IPR005467">
    <property type="entry name" value="His_kinase_dom"/>
</dbReference>
<dbReference type="Pfam" id="PF02518">
    <property type="entry name" value="HATPase_c"/>
    <property type="match status" value="1"/>
</dbReference>
<reference evidence="23 24" key="1">
    <citation type="submission" date="2019-08" db="EMBL/GenBank/DDBJ databases">
        <title>Draft genome sequence of Ulvibacter marinus type strain NBRC 109484.</title>
        <authorList>
            <person name="Kawano K."/>
            <person name="Ushijima N."/>
            <person name="Kihara M."/>
            <person name="Itoh H."/>
        </authorList>
    </citation>
    <scope>NUCLEOTIDE SEQUENCE [LARGE SCALE GENOMIC DNA]</scope>
    <source>
        <strain evidence="23 24">NBRC 109484</strain>
    </source>
</reference>
<keyword evidence="19" id="KW-0175">Coiled coil</keyword>
<evidence type="ECO:0000259" key="22">
    <source>
        <dbReference type="PROSITE" id="PS50109"/>
    </source>
</evidence>
<dbReference type="GO" id="GO:0005737">
    <property type="term" value="C:cytoplasm"/>
    <property type="evidence" value="ECO:0007669"/>
    <property type="project" value="UniProtKB-SubCell"/>
</dbReference>
<feature type="signal peptide" evidence="21">
    <location>
        <begin position="1"/>
        <end position="22"/>
    </location>
</feature>
<keyword evidence="13" id="KW-0067">ATP-binding</keyword>
<keyword evidence="15" id="KW-0902">Two-component regulatory system</keyword>
<dbReference type="Gene3D" id="1.20.5.1930">
    <property type="match status" value="1"/>
</dbReference>
<evidence type="ECO:0000256" key="19">
    <source>
        <dbReference type="SAM" id="Coils"/>
    </source>
</evidence>
<feature type="coiled-coil region" evidence="19">
    <location>
        <begin position="326"/>
        <end position="360"/>
    </location>
</feature>
<evidence type="ECO:0000256" key="17">
    <source>
        <dbReference type="ARBA" id="ARBA00024827"/>
    </source>
</evidence>
<dbReference type="GO" id="GO:0046872">
    <property type="term" value="F:metal ion binding"/>
    <property type="evidence" value="ECO:0007669"/>
    <property type="project" value="UniProtKB-KW"/>
</dbReference>
<organism evidence="23 24">
    <name type="scientific">Patiriisocius marinus</name>
    <dbReference type="NCBI Taxonomy" id="1397112"/>
    <lineage>
        <taxon>Bacteria</taxon>
        <taxon>Pseudomonadati</taxon>
        <taxon>Bacteroidota</taxon>
        <taxon>Flavobacteriia</taxon>
        <taxon>Flavobacteriales</taxon>
        <taxon>Flavobacteriaceae</taxon>
        <taxon>Patiriisocius</taxon>
    </lineage>
</organism>
<dbReference type="InterPro" id="IPR011712">
    <property type="entry name" value="Sig_transdc_His_kin_sub3_dim/P"/>
</dbReference>
<comment type="cofactor">
    <cofactor evidence="2">
        <name>[4Fe-4S] cluster</name>
        <dbReference type="ChEBI" id="CHEBI:49883"/>
    </cofactor>
</comment>
<dbReference type="GO" id="GO:0051539">
    <property type="term" value="F:4 iron, 4 sulfur cluster binding"/>
    <property type="evidence" value="ECO:0007669"/>
    <property type="project" value="UniProtKB-KW"/>
</dbReference>
<evidence type="ECO:0000256" key="13">
    <source>
        <dbReference type="ARBA" id="ARBA00022840"/>
    </source>
</evidence>
<evidence type="ECO:0000256" key="18">
    <source>
        <dbReference type="ARBA" id="ARBA00030800"/>
    </source>
</evidence>
<evidence type="ECO:0000256" key="11">
    <source>
        <dbReference type="ARBA" id="ARBA00022741"/>
    </source>
</evidence>
<dbReference type="SMART" id="SM00387">
    <property type="entry name" value="HATPase_c"/>
    <property type="match status" value="1"/>
</dbReference>
<keyword evidence="12" id="KW-0418">Kinase</keyword>
<dbReference type="GO" id="GO:0046983">
    <property type="term" value="F:protein dimerization activity"/>
    <property type="evidence" value="ECO:0007669"/>
    <property type="project" value="InterPro"/>
</dbReference>
<evidence type="ECO:0000256" key="4">
    <source>
        <dbReference type="ARBA" id="ARBA00012438"/>
    </source>
</evidence>
<feature type="transmembrane region" description="Helical" evidence="20">
    <location>
        <begin position="361"/>
        <end position="381"/>
    </location>
</feature>
<keyword evidence="24" id="KW-1185">Reference proteome</keyword>
<keyword evidence="20" id="KW-0812">Transmembrane</keyword>
<name>A0A5J4J5L2_9FLAO</name>
<keyword evidence="11" id="KW-0547">Nucleotide-binding</keyword>
<keyword evidence="7" id="KW-0963">Cytoplasm</keyword>
<evidence type="ECO:0000256" key="3">
    <source>
        <dbReference type="ARBA" id="ARBA00004496"/>
    </source>
</evidence>
<keyword evidence="10" id="KW-0479">Metal-binding</keyword>
<keyword evidence="8" id="KW-0597">Phosphoprotein</keyword>
<dbReference type="InterPro" id="IPR004358">
    <property type="entry name" value="Sig_transdc_His_kin-like_C"/>
</dbReference>
<keyword evidence="20" id="KW-0472">Membrane</keyword>
<dbReference type="InterPro" id="IPR003594">
    <property type="entry name" value="HATPase_dom"/>
</dbReference>